<keyword evidence="3" id="KW-1185">Reference proteome</keyword>
<feature type="chain" id="PRO_5032452544" evidence="1">
    <location>
        <begin position="19"/>
        <end position="273"/>
    </location>
</feature>
<feature type="signal peptide" evidence="1">
    <location>
        <begin position="1"/>
        <end position="18"/>
    </location>
</feature>
<comment type="caution">
    <text evidence="2">The sequence shown here is derived from an EMBL/GenBank/DDBJ whole genome shotgun (WGS) entry which is preliminary data.</text>
</comment>
<accession>A0A835T7D9</accession>
<evidence type="ECO:0000313" key="2">
    <source>
        <dbReference type="EMBL" id="KAG2435154.1"/>
    </source>
</evidence>
<dbReference type="OrthoDB" id="543962at2759"/>
<sequence length="273" mass="27537">MLLALLLAALRHGTLILGATDLAEVDELEELEEQPDDTLADAAGRLELGFEEPVAGDVSAGPLGFVILRAPERARSEHARNRALSLGLIGGMRAGCAAALLVQVRASVTSEHMWQALSAGIALARSNASRGTGGCGGGGSGSGGCGGYPASPVHVVLTDAVDWHFMCIQATAAAAAAATMERPAGGAAAGGAAGGAAKAAVSSSGSSAPNGLDFTLKSGESFRLFNCSSMHAPMLVSGTAPADLVKVMYRLYRALYPDEDLGGLPALVHRGDM</sequence>
<proteinExistence type="predicted"/>
<evidence type="ECO:0000313" key="3">
    <source>
        <dbReference type="Proteomes" id="UP000650467"/>
    </source>
</evidence>
<gene>
    <name evidence="2" type="ORF">HXX76_007238</name>
</gene>
<keyword evidence="1" id="KW-0732">Signal</keyword>
<protein>
    <submittedName>
        <fullName evidence="2">Uncharacterized protein</fullName>
    </submittedName>
</protein>
<evidence type="ECO:0000256" key="1">
    <source>
        <dbReference type="SAM" id="SignalP"/>
    </source>
</evidence>
<organism evidence="2 3">
    <name type="scientific">Chlamydomonas incerta</name>
    <dbReference type="NCBI Taxonomy" id="51695"/>
    <lineage>
        <taxon>Eukaryota</taxon>
        <taxon>Viridiplantae</taxon>
        <taxon>Chlorophyta</taxon>
        <taxon>core chlorophytes</taxon>
        <taxon>Chlorophyceae</taxon>
        <taxon>CS clade</taxon>
        <taxon>Chlamydomonadales</taxon>
        <taxon>Chlamydomonadaceae</taxon>
        <taxon>Chlamydomonas</taxon>
    </lineage>
</organism>
<dbReference type="AlphaFoldDB" id="A0A835T7D9"/>
<name>A0A835T7D9_CHLIN</name>
<dbReference type="EMBL" id="JAEHOC010000015">
    <property type="protein sequence ID" value="KAG2435154.1"/>
    <property type="molecule type" value="Genomic_DNA"/>
</dbReference>
<dbReference type="Proteomes" id="UP000650467">
    <property type="component" value="Unassembled WGS sequence"/>
</dbReference>
<reference evidence="2" key="1">
    <citation type="journal article" date="2020" name="bioRxiv">
        <title>Comparative genomics of Chlamydomonas.</title>
        <authorList>
            <person name="Craig R.J."/>
            <person name="Hasan A.R."/>
            <person name="Ness R.W."/>
            <person name="Keightley P.D."/>
        </authorList>
    </citation>
    <scope>NUCLEOTIDE SEQUENCE</scope>
    <source>
        <strain evidence="2">SAG 7.73</strain>
    </source>
</reference>